<organism evidence="2 3">
    <name type="scientific">Puccinia striiformis</name>
    <dbReference type="NCBI Taxonomy" id="27350"/>
    <lineage>
        <taxon>Eukaryota</taxon>
        <taxon>Fungi</taxon>
        <taxon>Dikarya</taxon>
        <taxon>Basidiomycota</taxon>
        <taxon>Pucciniomycotina</taxon>
        <taxon>Pucciniomycetes</taxon>
        <taxon>Pucciniales</taxon>
        <taxon>Pucciniaceae</taxon>
        <taxon>Puccinia</taxon>
    </lineage>
</organism>
<name>A0A2S4VWW5_9BASI</name>
<reference evidence="2" key="1">
    <citation type="submission" date="2017-12" db="EMBL/GenBank/DDBJ databases">
        <title>Gene loss provides genomic basis for host adaptation in cereal stripe rust fungi.</title>
        <authorList>
            <person name="Xia C."/>
        </authorList>
    </citation>
    <scope>NUCLEOTIDE SEQUENCE [LARGE SCALE GENOMIC DNA]</scope>
    <source>
        <strain evidence="2">93-210</strain>
    </source>
</reference>
<keyword evidence="3" id="KW-1185">Reference proteome</keyword>
<evidence type="ECO:0000256" key="1">
    <source>
        <dbReference type="SAM" id="MobiDB-lite"/>
    </source>
</evidence>
<gene>
    <name evidence="2" type="ORF">PSTT_03367</name>
</gene>
<dbReference type="AlphaFoldDB" id="A0A2S4VWW5"/>
<dbReference type="Proteomes" id="UP000239156">
    <property type="component" value="Unassembled WGS sequence"/>
</dbReference>
<evidence type="ECO:0000313" key="2">
    <source>
        <dbReference type="EMBL" id="POW14003.1"/>
    </source>
</evidence>
<accession>A0A2S4VWW5</accession>
<dbReference type="VEuPathDB" id="FungiDB:PSTT_03367"/>
<feature type="region of interest" description="Disordered" evidence="1">
    <location>
        <begin position="154"/>
        <end position="174"/>
    </location>
</feature>
<protein>
    <submittedName>
        <fullName evidence="2">Uncharacterized protein</fullName>
    </submittedName>
</protein>
<proteinExistence type="predicted"/>
<evidence type="ECO:0000313" key="3">
    <source>
        <dbReference type="Proteomes" id="UP000239156"/>
    </source>
</evidence>
<comment type="caution">
    <text evidence="2">The sequence shown here is derived from an EMBL/GenBank/DDBJ whole genome shotgun (WGS) entry which is preliminary data.</text>
</comment>
<sequence>MFCSHGSVKSHQVHVAPLWKLLYDISLGRAYMKLNFRVTGMQADGTSNPSGCAAHKGKWHRLSQHCKSPVQRCRMGGSSSTTTKARGMIVDHIRVIDTDAYQKLLRKEAKTDVFFTITAKMLGLKDLVRTRFDPKTSIVHPRIMTLRGRGYDIPKNLGTPHVPESDAKGQLGPR</sequence>
<dbReference type="EMBL" id="PKSL01000021">
    <property type="protein sequence ID" value="POW14003.1"/>
    <property type="molecule type" value="Genomic_DNA"/>
</dbReference>
<dbReference type="VEuPathDB" id="FungiDB:PSHT_02543"/>